<dbReference type="PROSITE" id="PS50111">
    <property type="entry name" value="CHEMOTAXIS_TRANSDUC_2"/>
    <property type="match status" value="1"/>
</dbReference>
<dbReference type="InterPro" id="IPR000727">
    <property type="entry name" value="T_SNARE_dom"/>
</dbReference>
<keyword evidence="2" id="KW-1003">Cell membrane</keyword>
<dbReference type="OrthoDB" id="8320983at2"/>
<evidence type="ECO:0000259" key="9">
    <source>
        <dbReference type="PROSITE" id="PS50192"/>
    </source>
</evidence>
<dbReference type="SMART" id="SM00283">
    <property type="entry name" value="MA"/>
    <property type="match status" value="1"/>
</dbReference>
<evidence type="ECO:0000256" key="4">
    <source>
        <dbReference type="ARBA" id="ARBA00029447"/>
    </source>
</evidence>
<dbReference type="InterPro" id="IPR003660">
    <property type="entry name" value="HAMP_dom"/>
</dbReference>
<protein>
    <submittedName>
        <fullName evidence="11">Methyl-accepting chemotaxis sensory transducer</fullName>
    </submittedName>
</protein>
<dbReference type="SUPFAM" id="SSF103190">
    <property type="entry name" value="Sensory domain-like"/>
    <property type="match status" value="1"/>
</dbReference>
<dbReference type="GO" id="GO:0005886">
    <property type="term" value="C:plasma membrane"/>
    <property type="evidence" value="ECO:0007669"/>
    <property type="project" value="UniProtKB-SubCell"/>
</dbReference>
<dbReference type="GO" id="GO:0004888">
    <property type="term" value="F:transmembrane signaling receptor activity"/>
    <property type="evidence" value="ECO:0007669"/>
    <property type="project" value="InterPro"/>
</dbReference>
<feature type="coiled-coil region" evidence="6">
    <location>
        <begin position="260"/>
        <end position="287"/>
    </location>
</feature>
<keyword evidence="7" id="KW-0812">Transmembrane</keyword>
<dbReference type="PANTHER" id="PTHR32089:SF112">
    <property type="entry name" value="LYSOZYME-LIKE PROTEIN-RELATED"/>
    <property type="match status" value="1"/>
</dbReference>
<feature type="domain" description="T-SNARE coiled-coil homology" evidence="9">
    <location>
        <begin position="470"/>
        <end position="522"/>
    </location>
</feature>
<evidence type="ECO:0000259" key="8">
    <source>
        <dbReference type="PROSITE" id="PS50111"/>
    </source>
</evidence>
<comment type="similarity">
    <text evidence="4">Belongs to the methyl-accepting chemotaxis (MCP) protein family.</text>
</comment>
<evidence type="ECO:0000256" key="1">
    <source>
        <dbReference type="ARBA" id="ARBA00004429"/>
    </source>
</evidence>
<reference evidence="11 12" key="1">
    <citation type="submission" date="2016-07" db="EMBL/GenBank/DDBJ databases">
        <authorList>
            <person name="Lefevre C.T."/>
        </authorList>
    </citation>
    <scope>NUCLEOTIDE SEQUENCE [LARGE SCALE GENOMIC DNA]</scope>
    <source>
        <strain evidence="11">PR1</strain>
    </source>
</reference>
<keyword evidence="12" id="KW-1185">Reference proteome</keyword>
<keyword evidence="3 5" id="KW-0807">Transducer</keyword>
<dbReference type="Proteomes" id="UP000231658">
    <property type="component" value="Unassembled WGS sequence"/>
</dbReference>
<proteinExistence type="inferred from homology"/>
<dbReference type="GO" id="GO:0006935">
    <property type="term" value="P:chemotaxis"/>
    <property type="evidence" value="ECO:0007669"/>
    <property type="project" value="InterPro"/>
</dbReference>
<keyword evidence="2" id="KW-0997">Cell inner membrane</keyword>
<feature type="domain" description="HAMP" evidence="10">
    <location>
        <begin position="215"/>
        <end position="268"/>
    </location>
</feature>
<evidence type="ECO:0000313" key="11">
    <source>
        <dbReference type="EMBL" id="SCA55080.1"/>
    </source>
</evidence>
<dbReference type="SMART" id="SM00304">
    <property type="entry name" value="HAMP"/>
    <property type="match status" value="1"/>
</dbReference>
<dbReference type="GO" id="GO:0007165">
    <property type="term" value="P:signal transduction"/>
    <property type="evidence" value="ECO:0007669"/>
    <property type="project" value="UniProtKB-KW"/>
</dbReference>
<dbReference type="Pfam" id="PF00015">
    <property type="entry name" value="MCPsignal"/>
    <property type="match status" value="1"/>
</dbReference>
<dbReference type="PRINTS" id="PR00260">
    <property type="entry name" value="CHEMTRNSDUCR"/>
</dbReference>
<comment type="subcellular location">
    <subcellularLocation>
        <location evidence="1">Cell inner membrane</location>
        <topology evidence="1">Multi-pass membrane protein</topology>
    </subcellularLocation>
</comment>
<evidence type="ECO:0000256" key="6">
    <source>
        <dbReference type="SAM" id="Coils"/>
    </source>
</evidence>
<dbReference type="Gene3D" id="1.10.287.950">
    <property type="entry name" value="Methyl-accepting chemotaxis protein"/>
    <property type="match status" value="1"/>
</dbReference>
<name>A0A1C3RCT2_9PROT</name>
<dbReference type="InterPro" id="IPR004089">
    <property type="entry name" value="MCPsignal_dom"/>
</dbReference>
<evidence type="ECO:0000313" key="12">
    <source>
        <dbReference type="Proteomes" id="UP000231658"/>
    </source>
</evidence>
<dbReference type="InterPro" id="IPR029151">
    <property type="entry name" value="Sensor-like_sf"/>
</dbReference>
<dbReference type="RefSeq" id="WP_083222820.1">
    <property type="nucleotide sequence ID" value="NZ_FLYE01000001.1"/>
</dbReference>
<dbReference type="PROSITE" id="PS50192">
    <property type="entry name" value="T_SNARE"/>
    <property type="match status" value="1"/>
</dbReference>
<evidence type="ECO:0000256" key="3">
    <source>
        <dbReference type="ARBA" id="ARBA00023224"/>
    </source>
</evidence>
<dbReference type="PROSITE" id="PS50885">
    <property type="entry name" value="HAMP"/>
    <property type="match status" value="1"/>
</dbReference>
<evidence type="ECO:0000256" key="7">
    <source>
        <dbReference type="SAM" id="Phobius"/>
    </source>
</evidence>
<accession>A0A1C3RCT2</accession>
<feature type="domain" description="Methyl-accepting transducer" evidence="8">
    <location>
        <begin position="308"/>
        <end position="544"/>
    </location>
</feature>
<sequence>MRITTKMVVFSTLLLLLSSLGIGTASILTLNSELKGSIQELQSKSLRTAAMGYQMLFPSLKFKVDENGNVTDLKTIRFPKFRNHFMIDRITQATGDTATIFQWDEKTKDFWRKTTNIKKPDGTRAINTPLGKNGRVYPVVKQGKTYRGEATIFGKEYYTEYNPIFNLSGEVVGILYVGIEKEKSAAFFNNIATSIIISSLLVLILFIIITIYLARKGVKPIKRLVAVTNQLADGNLEADVSSINREDEIGDMAKAIQVFKESAIERIRLEKREHAEQEKQIERQKAVAELTKNFETKIGDMLGVVSQSIGTLHNAADSLNGNAESTSVKVESASQDTQEAAQNVDSVSVASIQLSASIQQISSDVQQTTSLLSNSVEKADVANEKIGHLANASDRISEVVGLISDISNQTNLLALNATIEAARAGDAGKGFAVVASEVKNLASQTSNATEEIAAQIINIQGEINGAVSAIREISHMINQISEMSSSVAAAVEEQSSSTDEITRSVQQAADGTQRVADNIGNVSDAAKDTGVKAKEVSSSATQLMTVSSDLQSYVENFLNDVHKADKAA</sequence>
<dbReference type="AlphaFoldDB" id="A0A1C3RCT2"/>
<evidence type="ECO:0000256" key="5">
    <source>
        <dbReference type="PROSITE-ProRule" id="PRU00284"/>
    </source>
</evidence>
<dbReference type="InterPro" id="IPR004090">
    <property type="entry name" value="Chemotax_Me-accpt_rcpt"/>
</dbReference>
<dbReference type="InterPro" id="IPR033462">
    <property type="entry name" value="Cache_3-Cache_2"/>
</dbReference>
<keyword evidence="7" id="KW-1133">Transmembrane helix</keyword>
<organism evidence="11 12">
    <name type="scientific">Candidatus Terasakiella magnetica</name>
    <dbReference type="NCBI Taxonomy" id="1867952"/>
    <lineage>
        <taxon>Bacteria</taxon>
        <taxon>Pseudomonadati</taxon>
        <taxon>Pseudomonadota</taxon>
        <taxon>Alphaproteobacteria</taxon>
        <taxon>Rhodospirillales</taxon>
        <taxon>Terasakiellaceae</taxon>
        <taxon>Terasakiella</taxon>
    </lineage>
</organism>
<keyword evidence="6" id="KW-0175">Coiled coil</keyword>
<dbReference type="CDD" id="cd06225">
    <property type="entry name" value="HAMP"/>
    <property type="match status" value="1"/>
</dbReference>
<dbReference type="STRING" id="1867952.MTBPR1_10327"/>
<evidence type="ECO:0000259" key="10">
    <source>
        <dbReference type="PROSITE" id="PS50885"/>
    </source>
</evidence>
<dbReference type="SUPFAM" id="SSF58104">
    <property type="entry name" value="Methyl-accepting chemotaxis protein (MCP) signaling domain"/>
    <property type="match status" value="1"/>
</dbReference>
<evidence type="ECO:0000256" key="2">
    <source>
        <dbReference type="ARBA" id="ARBA00022519"/>
    </source>
</evidence>
<gene>
    <name evidence="11" type="ORF">MTBPR1_10327</name>
</gene>
<keyword evidence="7" id="KW-0472">Membrane</keyword>
<dbReference type="PANTHER" id="PTHR32089">
    <property type="entry name" value="METHYL-ACCEPTING CHEMOTAXIS PROTEIN MCPB"/>
    <property type="match status" value="1"/>
</dbReference>
<dbReference type="Pfam" id="PF00672">
    <property type="entry name" value="HAMP"/>
    <property type="match status" value="1"/>
</dbReference>
<feature type="transmembrane region" description="Helical" evidence="7">
    <location>
        <begin position="191"/>
        <end position="214"/>
    </location>
</feature>
<dbReference type="Pfam" id="PF17201">
    <property type="entry name" value="Cache_3-Cache_2"/>
    <property type="match status" value="1"/>
</dbReference>
<dbReference type="Gene3D" id="6.10.340.10">
    <property type="match status" value="1"/>
</dbReference>
<dbReference type="EMBL" id="FLYE01000001">
    <property type="protein sequence ID" value="SCA55080.1"/>
    <property type="molecule type" value="Genomic_DNA"/>
</dbReference>